<dbReference type="AlphaFoldDB" id="A0A452QGW6"/>
<proteinExistence type="inferred from homology"/>
<dbReference type="GO" id="GO:0005829">
    <property type="term" value="C:cytosol"/>
    <property type="evidence" value="ECO:0007669"/>
    <property type="project" value="TreeGrafter"/>
</dbReference>
<evidence type="ECO:0000313" key="3">
    <source>
        <dbReference type="Ensembl" id="ENSUAMP00000004225.1"/>
    </source>
</evidence>
<evidence type="ECO:0000259" key="2">
    <source>
        <dbReference type="PROSITE" id="PS50072"/>
    </source>
</evidence>
<keyword evidence="1" id="KW-0413">Isomerase</keyword>
<dbReference type="InterPro" id="IPR002130">
    <property type="entry name" value="Cyclophilin-type_PPIase_dom"/>
</dbReference>
<dbReference type="PROSITE" id="PS50072">
    <property type="entry name" value="CSA_PPIASE_2"/>
    <property type="match status" value="1"/>
</dbReference>
<dbReference type="GO" id="GO:0003755">
    <property type="term" value="F:peptidyl-prolyl cis-trans isomerase activity"/>
    <property type="evidence" value="ECO:0007669"/>
    <property type="project" value="UniProtKB-UniRule"/>
</dbReference>
<reference evidence="3" key="3">
    <citation type="submission" date="2025-09" db="UniProtKB">
        <authorList>
            <consortium name="Ensembl"/>
        </authorList>
    </citation>
    <scope>IDENTIFICATION</scope>
</reference>
<comment type="function">
    <text evidence="1">PPIases accelerate the folding of proteins. It catalyzes the cis-trans isomerization of proline imidic peptide bonds in oligopeptides.</text>
</comment>
<dbReference type="STRING" id="9643.ENSUAMP00000004225"/>
<evidence type="ECO:0000256" key="1">
    <source>
        <dbReference type="RuleBase" id="RU363019"/>
    </source>
</evidence>
<name>A0A452QGW6_URSAM</name>
<dbReference type="Ensembl" id="ENSUAMT00000004815.1">
    <property type="protein sequence ID" value="ENSUAMP00000004225.1"/>
    <property type="gene ID" value="ENSUAMG00000003878.1"/>
</dbReference>
<reference evidence="4" key="1">
    <citation type="submission" date="2016-06" db="EMBL/GenBank/DDBJ databases">
        <title>De novo assembly and RNA-Seq shows season-dependent expression and editing in black bear kidneys.</title>
        <authorList>
            <person name="Korstanje R."/>
            <person name="Srivastava A."/>
            <person name="Sarsani V.K."/>
            <person name="Sheehan S.M."/>
            <person name="Seger R.L."/>
            <person name="Barter M.E."/>
            <person name="Lindqvist C."/>
            <person name="Brody L.C."/>
            <person name="Mullikin J.C."/>
        </authorList>
    </citation>
    <scope>NUCLEOTIDE SEQUENCE [LARGE SCALE GENOMIC DNA]</scope>
</reference>
<keyword evidence="1" id="KW-0697">Rotamase</keyword>
<dbReference type="GO" id="GO:0006457">
    <property type="term" value="P:protein folding"/>
    <property type="evidence" value="ECO:0007669"/>
    <property type="project" value="TreeGrafter"/>
</dbReference>
<feature type="domain" description="PPIase cyclophilin-type" evidence="2">
    <location>
        <begin position="18"/>
        <end position="133"/>
    </location>
</feature>
<evidence type="ECO:0000313" key="4">
    <source>
        <dbReference type="Proteomes" id="UP000291022"/>
    </source>
</evidence>
<keyword evidence="4" id="KW-1185">Reference proteome</keyword>
<dbReference type="InterPro" id="IPR029000">
    <property type="entry name" value="Cyclophilin-like_dom_sf"/>
</dbReference>
<dbReference type="PANTHER" id="PTHR11071:SF561">
    <property type="entry name" value="PEPTIDYL-PROLYL CIS-TRANS ISOMERASE D-RELATED"/>
    <property type="match status" value="1"/>
</dbReference>
<dbReference type="EC" id="5.2.1.8" evidence="1"/>
<dbReference type="SUPFAM" id="SSF50891">
    <property type="entry name" value="Cyclophilin-like"/>
    <property type="match status" value="1"/>
</dbReference>
<accession>A0A452QGW6</accession>
<reference evidence="3" key="2">
    <citation type="submission" date="2025-08" db="UniProtKB">
        <authorList>
            <consortium name="Ensembl"/>
        </authorList>
    </citation>
    <scope>IDENTIFICATION</scope>
</reference>
<dbReference type="GO" id="GO:0016018">
    <property type="term" value="F:cyclosporin A binding"/>
    <property type="evidence" value="ECO:0007669"/>
    <property type="project" value="TreeGrafter"/>
</dbReference>
<protein>
    <recommendedName>
        <fullName evidence="1">Peptidyl-prolyl cis-trans isomerase</fullName>
        <shortName evidence="1">PPIase</shortName>
        <ecNumber evidence="1">5.2.1.8</ecNumber>
    </recommendedName>
</protein>
<dbReference type="Pfam" id="PF00160">
    <property type="entry name" value="Pro_isomerase"/>
    <property type="match status" value="1"/>
</dbReference>
<dbReference type="Gene3D" id="2.40.100.10">
    <property type="entry name" value="Cyclophilin-like"/>
    <property type="match status" value="1"/>
</dbReference>
<dbReference type="Proteomes" id="UP000291022">
    <property type="component" value="Unassembled WGS sequence"/>
</dbReference>
<dbReference type="GeneTree" id="ENSGT00940000154672"/>
<comment type="similarity">
    <text evidence="1">Belongs to the cyclophilin-type PPIase family.</text>
</comment>
<comment type="catalytic activity">
    <reaction evidence="1">
        <text>[protein]-peptidylproline (omega=180) = [protein]-peptidylproline (omega=0)</text>
        <dbReference type="Rhea" id="RHEA:16237"/>
        <dbReference type="Rhea" id="RHEA-COMP:10747"/>
        <dbReference type="Rhea" id="RHEA-COMP:10748"/>
        <dbReference type="ChEBI" id="CHEBI:83833"/>
        <dbReference type="ChEBI" id="CHEBI:83834"/>
        <dbReference type="EC" id="5.2.1.8"/>
    </reaction>
</comment>
<sequence length="161" mass="18264">LCPTLHGHWRGASWLNCLRIFCRYCIQTAEKFHAWCTGEKGCPFHQIIKKFMIQESIYGEKFEDENSYSKHDQEGLLSKANAGCSTHGSRFFITTVLTPHLDGKHVLFGQLIKGMGMARILENVEVKGDKPAKVNKILLGIEDIKNVGNIFFQISELRDGH</sequence>
<dbReference type="PRINTS" id="PR00153">
    <property type="entry name" value="CSAPPISMRASE"/>
</dbReference>
<dbReference type="PANTHER" id="PTHR11071">
    <property type="entry name" value="PEPTIDYL-PROLYL CIS-TRANS ISOMERASE"/>
    <property type="match status" value="1"/>
</dbReference>
<organism evidence="3 4">
    <name type="scientific">Ursus americanus</name>
    <name type="common">American black bear</name>
    <name type="synonym">Euarctos americanus</name>
    <dbReference type="NCBI Taxonomy" id="9643"/>
    <lineage>
        <taxon>Eukaryota</taxon>
        <taxon>Metazoa</taxon>
        <taxon>Chordata</taxon>
        <taxon>Craniata</taxon>
        <taxon>Vertebrata</taxon>
        <taxon>Euteleostomi</taxon>
        <taxon>Mammalia</taxon>
        <taxon>Eutheria</taxon>
        <taxon>Laurasiatheria</taxon>
        <taxon>Carnivora</taxon>
        <taxon>Caniformia</taxon>
        <taxon>Ursidae</taxon>
        <taxon>Ursus</taxon>
    </lineage>
</organism>